<evidence type="ECO:0000256" key="7">
    <source>
        <dbReference type="ARBA" id="ARBA00023136"/>
    </source>
</evidence>
<dbReference type="PROSITE" id="PS50893">
    <property type="entry name" value="ABC_TRANSPORTER_2"/>
    <property type="match status" value="1"/>
</dbReference>
<evidence type="ECO:0000313" key="9">
    <source>
        <dbReference type="EMBL" id="KEF32501.1"/>
    </source>
</evidence>
<evidence type="ECO:0000256" key="3">
    <source>
        <dbReference type="ARBA" id="ARBA00022519"/>
    </source>
</evidence>
<keyword evidence="3" id="KW-0997">Cell inner membrane</keyword>
<dbReference type="SMART" id="SM00382">
    <property type="entry name" value="AAA"/>
    <property type="match status" value="1"/>
</dbReference>
<reference evidence="9 10" key="1">
    <citation type="submission" date="2012-12" db="EMBL/GenBank/DDBJ databases">
        <title>Genome assembly of Marinobacter sp. AK21.</title>
        <authorList>
            <person name="Khatri I."/>
            <person name="Kumar R."/>
            <person name="Vaidya B."/>
            <person name="Subramanian S."/>
            <person name="Pinnaka A."/>
        </authorList>
    </citation>
    <scope>NUCLEOTIDE SEQUENCE [LARGE SCALE GENOMIC DNA]</scope>
    <source>
        <strain evidence="9 10">AK21</strain>
    </source>
</reference>
<dbReference type="EMBL" id="ANIE01000003">
    <property type="protein sequence ID" value="KEF32501.1"/>
    <property type="molecule type" value="Genomic_DNA"/>
</dbReference>
<dbReference type="GO" id="GO:0005524">
    <property type="term" value="F:ATP binding"/>
    <property type="evidence" value="ECO:0007669"/>
    <property type="project" value="UniProtKB-KW"/>
</dbReference>
<keyword evidence="7" id="KW-0472">Membrane</keyword>
<protein>
    <submittedName>
        <fullName evidence="9">Thiamine transport ATP-binding protein thiQ</fullName>
    </submittedName>
</protein>
<dbReference type="SUPFAM" id="SSF52540">
    <property type="entry name" value="P-loop containing nucleoside triphosphate hydrolases"/>
    <property type="match status" value="1"/>
</dbReference>
<dbReference type="PROSITE" id="PS00211">
    <property type="entry name" value="ABC_TRANSPORTER_1"/>
    <property type="match status" value="1"/>
</dbReference>
<sequence>MLDIRRLTFAYSSQATPWVFDFKVEPGQCLAIQGPSGSGKSTLMNLIAGFLAPESGDIRFNGQSLLAAAPWDRPVTSVFQDHNLFEHLDVKTNVGLGVHPGMKLSSTQMNSIIHGLQRVGLAGLENRLPSELSGGQRQRVALLRAVMRSQPVLLLDEPLTGLDSATRTQLRDLLLEQKSRGVTMILASHDDEDRHVLADASWSL</sequence>
<dbReference type="PANTHER" id="PTHR42781">
    <property type="entry name" value="SPERMIDINE/PUTRESCINE IMPORT ATP-BINDING PROTEIN POTA"/>
    <property type="match status" value="1"/>
</dbReference>
<comment type="caution">
    <text evidence="9">The sequence shown here is derived from an EMBL/GenBank/DDBJ whole genome shotgun (WGS) entry which is preliminary data.</text>
</comment>
<accession>A0A072N4R1</accession>
<evidence type="ECO:0000256" key="1">
    <source>
        <dbReference type="ARBA" id="ARBA00022448"/>
    </source>
</evidence>
<feature type="domain" description="ABC transporter" evidence="8">
    <location>
        <begin position="2"/>
        <end position="204"/>
    </location>
</feature>
<dbReference type="RefSeq" id="WP_036129168.1">
    <property type="nucleotide sequence ID" value="NZ_ANIE01000003.1"/>
</dbReference>
<dbReference type="AlphaFoldDB" id="A0A072N4R1"/>
<dbReference type="InterPro" id="IPR050093">
    <property type="entry name" value="ABC_SmlMolc_Importer"/>
</dbReference>
<dbReference type="PANTHER" id="PTHR42781:SF1">
    <property type="entry name" value="THIAMINE IMPORT ATP-BINDING PROTEIN THIQ"/>
    <property type="match status" value="1"/>
</dbReference>
<evidence type="ECO:0000259" key="8">
    <source>
        <dbReference type="PROSITE" id="PS50893"/>
    </source>
</evidence>
<dbReference type="PATRIC" id="fig|1137280.3.peg.949"/>
<dbReference type="InterPro" id="IPR027417">
    <property type="entry name" value="P-loop_NTPase"/>
</dbReference>
<keyword evidence="10" id="KW-1185">Reference proteome</keyword>
<dbReference type="Proteomes" id="UP000035057">
    <property type="component" value="Unassembled WGS sequence"/>
</dbReference>
<keyword evidence="4" id="KW-0547">Nucleotide-binding</keyword>
<gene>
    <name evidence="9" type="ORF">D777_01135</name>
</gene>
<evidence type="ECO:0000256" key="6">
    <source>
        <dbReference type="ARBA" id="ARBA00022967"/>
    </source>
</evidence>
<organism evidence="9 10">
    <name type="scientific">Marinobacter nitratireducens</name>
    <dbReference type="NCBI Taxonomy" id="1137280"/>
    <lineage>
        <taxon>Bacteria</taxon>
        <taxon>Pseudomonadati</taxon>
        <taxon>Pseudomonadota</taxon>
        <taxon>Gammaproteobacteria</taxon>
        <taxon>Pseudomonadales</taxon>
        <taxon>Marinobacteraceae</taxon>
        <taxon>Marinobacter</taxon>
    </lineage>
</organism>
<evidence type="ECO:0000256" key="2">
    <source>
        <dbReference type="ARBA" id="ARBA00022475"/>
    </source>
</evidence>
<evidence type="ECO:0000256" key="4">
    <source>
        <dbReference type="ARBA" id="ARBA00022741"/>
    </source>
</evidence>
<dbReference type="OrthoDB" id="9802264at2"/>
<dbReference type="InterPro" id="IPR003593">
    <property type="entry name" value="AAA+_ATPase"/>
</dbReference>
<keyword evidence="1" id="KW-0813">Transport</keyword>
<evidence type="ECO:0000313" key="10">
    <source>
        <dbReference type="Proteomes" id="UP000035057"/>
    </source>
</evidence>
<dbReference type="GO" id="GO:0016887">
    <property type="term" value="F:ATP hydrolysis activity"/>
    <property type="evidence" value="ECO:0007669"/>
    <property type="project" value="InterPro"/>
</dbReference>
<name>A0A072N4R1_9GAMM</name>
<keyword evidence="5 9" id="KW-0067">ATP-binding</keyword>
<proteinExistence type="predicted"/>
<dbReference type="InterPro" id="IPR003439">
    <property type="entry name" value="ABC_transporter-like_ATP-bd"/>
</dbReference>
<dbReference type="Gene3D" id="3.40.50.300">
    <property type="entry name" value="P-loop containing nucleotide triphosphate hydrolases"/>
    <property type="match status" value="1"/>
</dbReference>
<keyword evidence="6" id="KW-1278">Translocase</keyword>
<dbReference type="STRING" id="1137280.D777_01135"/>
<evidence type="ECO:0000256" key="5">
    <source>
        <dbReference type="ARBA" id="ARBA00022840"/>
    </source>
</evidence>
<dbReference type="InterPro" id="IPR017871">
    <property type="entry name" value="ABC_transporter-like_CS"/>
</dbReference>
<keyword evidence="2" id="KW-1003">Cell membrane</keyword>
<dbReference type="Pfam" id="PF00005">
    <property type="entry name" value="ABC_tran"/>
    <property type="match status" value="1"/>
</dbReference>